<organism evidence="2 3">
    <name type="scientific">Paraburkholderia saeva</name>
    <dbReference type="NCBI Taxonomy" id="2777537"/>
    <lineage>
        <taxon>Bacteria</taxon>
        <taxon>Pseudomonadati</taxon>
        <taxon>Pseudomonadota</taxon>
        <taxon>Betaproteobacteria</taxon>
        <taxon>Burkholderiales</taxon>
        <taxon>Burkholderiaceae</taxon>
        <taxon>Paraburkholderia</taxon>
    </lineage>
</organism>
<feature type="transmembrane region" description="Helical" evidence="1">
    <location>
        <begin position="12"/>
        <end position="30"/>
    </location>
</feature>
<keyword evidence="1" id="KW-1133">Transmembrane helix</keyword>
<evidence type="ECO:0000313" key="3">
    <source>
        <dbReference type="Proteomes" id="UP000789704"/>
    </source>
</evidence>
<dbReference type="AlphaFoldDB" id="A0A9N8RSF5"/>
<dbReference type="EMBL" id="CAJQZC010000001">
    <property type="protein sequence ID" value="CAG4886900.1"/>
    <property type="molecule type" value="Genomic_DNA"/>
</dbReference>
<accession>A0A9N8RSF5</accession>
<proteinExistence type="predicted"/>
<feature type="transmembrane region" description="Helical" evidence="1">
    <location>
        <begin position="123"/>
        <end position="143"/>
    </location>
</feature>
<name>A0A9N8RSF5_9BURK</name>
<reference evidence="2" key="1">
    <citation type="submission" date="2021-04" db="EMBL/GenBank/DDBJ databases">
        <authorList>
            <person name="Vanwijnsberghe S."/>
        </authorList>
    </citation>
    <scope>NUCLEOTIDE SEQUENCE</scope>
    <source>
        <strain evidence="2">LMG 31841</strain>
    </source>
</reference>
<keyword evidence="1" id="KW-0812">Transmembrane</keyword>
<keyword evidence="3" id="KW-1185">Reference proteome</keyword>
<feature type="transmembrane region" description="Helical" evidence="1">
    <location>
        <begin position="50"/>
        <end position="70"/>
    </location>
</feature>
<evidence type="ECO:0000313" key="2">
    <source>
        <dbReference type="EMBL" id="CAG4886900.1"/>
    </source>
</evidence>
<keyword evidence="1" id="KW-0472">Membrane</keyword>
<dbReference type="Proteomes" id="UP000789704">
    <property type="component" value="Unassembled WGS sequence"/>
</dbReference>
<evidence type="ECO:0000256" key="1">
    <source>
        <dbReference type="SAM" id="Phobius"/>
    </source>
</evidence>
<comment type="caution">
    <text evidence="2">The sequence shown here is derived from an EMBL/GenBank/DDBJ whole genome shotgun (WGS) entry which is preliminary data.</text>
</comment>
<dbReference type="RefSeq" id="WP_228874360.1">
    <property type="nucleotide sequence ID" value="NZ_CAJQZC010000001.1"/>
</dbReference>
<protein>
    <submittedName>
        <fullName evidence="2">Uncharacterized protein</fullName>
    </submittedName>
</protein>
<sequence>MRIILEIARTFFISLEFPLVIAGVAIQCALGKRIDHLLSGVNISDDLFKWAIAIPSALLCWSLVSGRKLLFPEKDKSSILQKWQDYWRLKVCFHAALAWNLIFMLISIYAWMGDWKHPSSFHVVSLVISIAGSAICTFSIYNAQTRVEEEVSQYAGKS</sequence>
<feature type="transmembrane region" description="Helical" evidence="1">
    <location>
        <begin position="91"/>
        <end position="111"/>
    </location>
</feature>
<gene>
    <name evidence="2" type="ORF">LMG31841_00287</name>
</gene>